<feature type="compositionally biased region" description="Basic and acidic residues" evidence="1">
    <location>
        <begin position="357"/>
        <end position="373"/>
    </location>
</feature>
<feature type="compositionally biased region" description="Acidic residues" evidence="1">
    <location>
        <begin position="1015"/>
        <end position="1025"/>
    </location>
</feature>
<feature type="region of interest" description="Disordered" evidence="1">
    <location>
        <begin position="848"/>
        <end position="911"/>
    </location>
</feature>
<evidence type="ECO:0000313" key="3">
    <source>
        <dbReference type="Proteomes" id="UP000308652"/>
    </source>
</evidence>
<feature type="compositionally biased region" description="Polar residues" evidence="1">
    <location>
        <begin position="850"/>
        <end position="859"/>
    </location>
</feature>
<dbReference type="Proteomes" id="UP000308652">
    <property type="component" value="Unassembled WGS sequence"/>
</dbReference>
<proteinExistence type="predicted"/>
<feature type="region of interest" description="Disordered" evidence="1">
    <location>
        <begin position="566"/>
        <end position="598"/>
    </location>
</feature>
<feature type="compositionally biased region" description="Polar residues" evidence="1">
    <location>
        <begin position="927"/>
        <end position="944"/>
    </location>
</feature>
<feature type="compositionally biased region" description="Polar residues" evidence="1">
    <location>
        <begin position="341"/>
        <end position="356"/>
    </location>
</feature>
<feature type="compositionally biased region" description="Polar residues" evidence="1">
    <location>
        <begin position="957"/>
        <end position="976"/>
    </location>
</feature>
<organism evidence="2 3">
    <name type="scientific">Crucibulum laeve</name>
    <dbReference type="NCBI Taxonomy" id="68775"/>
    <lineage>
        <taxon>Eukaryota</taxon>
        <taxon>Fungi</taxon>
        <taxon>Dikarya</taxon>
        <taxon>Basidiomycota</taxon>
        <taxon>Agaricomycotina</taxon>
        <taxon>Agaricomycetes</taxon>
        <taxon>Agaricomycetidae</taxon>
        <taxon>Agaricales</taxon>
        <taxon>Agaricineae</taxon>
        <taxon>Nidulariaceae</taxon>
        <taxon>Crucibulum</taxon>
    </lineage>
</organism>
<evidence type="ECO:0000256" key="1">
    <source>
        <dbReference type="SAM" id="MobiDB-lite"/>
    </source>
</evidence>
<feature type="region of interest" description="Disordered" evidence="1">
    <location>
        <begin position="461"/>
        <end position="523"/>
    </location>
</feature>
<feature type="compositionally biased region" description="Polar residues" evidence="1">
    <location>
        <begin position="579"/>
        <end position="598"/>
    </location>
</feature>
<evidence type="ECO:0000313" key="2">
    <source>
        <dbReference type="EMBL" id="TFK44845.1"/>
    </source>
</evidence>
<feature type="compositionally biased region" description="Polar residues" evidence="1">
    <location>
        <begin position="291"/>
        <end position="315"/>
    </location>
</feature>
<feature type="compositionally biased region" description="Low complexity" evidence="1">
    <location>
        <begin position="1127"/>
        <end position="1137"/>
    </location>
</feature>
<dbReference type="EMBL" id="ML213590">
    <property type="protein sequence ID" value="TFK44845.1"/>
    <property type="molecule type" value="Genomic_DNA"/>
</dbReference>
<feature type="compositionally biased region" description="Basic and acidic residues" evidence="1">
    <location>
        <begin position="1191"/>
        <end position="1206"/>
    </location>
</feature>
<protein>
    <submittedName>
        <fullName evidence="2">Uncharacterized protein</fullName>
    </submittedName>
</protein>
<reference evidence="2 3" key="1">
    <citation type="journal article" date="2019" name="Nat. Ecol. Evol.">
        <title>Megaphylogeny resolves global patterns of mushroom evolution.</title>
        <authorList>
            <person name="Varga T."/>
            <person name="Krizsan K."/>
            <person name="Foldi C."/>
            <person name="Dima B."/>
            <person name="Sanchez-Garcia M."/>
            <person name="Sanchez-Ramirez S."/>
            <person name="Szollosi G.J."/>
            <person name="Szarkandi J.G."/>
            <person name="Papp V."/>
            <person name="Albert L."/>
            <person name="Andreopoulos W."/>
            <person name="Angelini C."/>
            <person name="Antonin V."/>
            <person name="Barry K.W."/>
            <person name="Bougher N.L."/>
            <person name="Buchanan P."/>
            <person name="Buyck B."/>
            <person name="Bense V."/>
            <person name="Catcheside P."/>
            <person name="Chovatia M."/>
            <person name="Cooper J."/>
            <person name="Damon W."/>
            <person name="Desjardin D."/>
            <person name="Finy P."/>
            <person name="Geml J."/>
            <person name="Haridas S."/>
            <person name="Hughes K."/>
            <person name="Justo A."/>
            <person name="Karasinski D."/>
            <person name="Kautmanova I."/>
            <person name="Kiss B."/>
            <person name="Kocsube S."/>
            <person name="Kotiranta H."/>
            <person name="LaButti K.M."/>
            <person name="Lechner B.E."/>
            <person name="Liimatainen K."/>
            <person name="Lipzen A."/>
            <person name="Lukacs Z."/>
            <person name="Mihaltcheva S."/>
            <person name="Morgado L.N."/>
            <person name="Niskanen T."/>
            <person name="Noordeloos M.E."/>
            <person name="Ohm R.A."/>
            <person name="Ortiz-Santana B."/>
            <person name="Ovrebo C."/>
            <person name="Racz N."/>
            <person name="Riley R."/>
            <person name="Savchenko A."/>
            <person name="Shiryaev A."/>
            <person name="Soop K."/>
            <person name="Spirin V."/>
            <person name="Szebenyi C."/>
            <person name="Tomsovsky M."/>
            <person name="Tulloss R.E."/>
            <person name="Uehling J."/>
            <person name="Grigoriev I.V."/>
            <person name="Vagvolgyi C."/>
            <person name="Papp T."/>
            <person name="Martin F.M."/>
            <person name="Miettinen O."/>
            <person name="Hibbett D.S."/>
            <person name="Nagy L.G."/>
        </authorList>
    </citation>
    <scope>NUCLEOTIDE SEQUENCE [LARGE SCALE GENOMIC DNA]</scope>
    <source>
        <strain evidence="2 3">CBS 166.37</strain>
    </source>
</reference>
<sequence length="1243" mass="134200">MASAGSKRKRDTDQPRITYHAGDRTFDRLFRENSLAELKNVVRTKLGLASDVAINLSQIRGNNSIDLEDDDDFDAFYAAAYSVSLVNVKVSVGLGGTEPQVNEEDTEIRPSKKKRERKNKDSEDVTGSVAEAQEVLVSKPTTPTEVANPGKPLKVIFVETTSGDAEPSSHAERKAKRKQEKMEKKVMADNDSGAPPSEKGKGKRKRASSPTAVDSGYFDAENMPATTTSVPEPDAAMGPEPKKLRRSQSSASKPTALPVPQQLNSERETVPKKPTRRKRSSTAPDEPIVEHSTSPIVQQTDIASAGKQSKTSGAAQNAKKDKKKKNEKQGQTEAEGPTGVVSGSTQLADAITQVSEINHKHLDKPHPTKGEKKQRSKNPTHSIAEPEVSPIANEPIPAVENSDEPTEAAHSPVVEDPKQKKGKKKEAPPAKVTTPSVLPTSDDIKEAMAKMLARRQSAFAAPMRLSGASPETSEDAHSAAKAQPALDQEKPAAEPSSSVGRKYKQPSSREPACTICSQSPLHPRYRCPVIAGGIASMEKRLAELEKDTAGGEDNAEVIQELQGIVKRKRKAEEKRSKVNEQSILPSTHTSASTDSNIQAVSDHLNHVAGSVTKAVAINGRTSWSGKLHPRAQENSSSSESPESDEEPTPHIPPNFSLPKFDVSGYGEAELAAIINGPTRTFSIADVVTPESTEDSDDERENILEEEEEERKPTRRANQRFAASDSSSDDEENAEEDDESTPLVVHMPPPVLDEKSIAPPLEPQSHLGNVSFGDIDKLGSSIEVDKTGDAAFSDALAEDNVIFHLADTEMLDLDANSKEQSTHPTELEEQAVNTIFLETNVDEEVEAEATPLTQSNGVEQQNRREESIEPPDSPKLPNSSPIEENNDSPRQSTPKPGMVQRLRAMNSLPGQALLNSITPILKGRATRSAKNGKTAIQLSATQEIPTMTPRMTRAALRASSQTSQAGSAPFSQPTPAKQPTRLMKPSQSTAQASTKASKKPPVSKTKGKATSIQPAEIEEVEDEMQGEEANPAKPSSPNTWAVLKEPSSAPDADATVMVDELQSTQSSPTPLPPPQTPQRRTTKRGLILPARSDGEEEEVDTAPQDPLFIPSESQIPFPYSQWGSVPVNDNTNEATSSTDSDDEDEVEVAIAGRTRAPSQKPSLSYRRLTDIASQGGLFQKPRGMRPAQWSPGDKEKVTDLYGRAHGEEESEESDSESESDSEAEQKSHIPKSRRAGVATVRGSA</sequence>
<feature type="compositionally biased region" description="Polar residues" evidence="1">
    <location>
        <begin position="875"/>
        <end position="893"/>
    </location>
</feature>
<dbReference type="OrthoDB" id="3357439at2759"/>
<feature type="compositionally biased region" description="Acidic residues" evidence="1">
    <location>
        <begin position="1207"/>
        <end position="1221"/>
    </location>
</feature>
<gene>
    <name evidence="2" type="ORF">BDQ12DRAFT_717989</name>
</gene>
<feature type="compositionally biased region" description="Low complexity" evidence="1">
    <location>
        <begin position="984"/>
        <end position="994"/>
    </location>
</feature>
<feature type="compositionally biased region" description="Acidic residues" evidence="1">
    <location>
        <begin position="726"/>
        <end position="739"/>
    </location>
</feature>
<feature type="region of interest" description="Disordered" evidence="1">
    <location>
        <begin position="674"/>
        <end position="772"/>
    </location>
</feature>
<feature type="region of interest" description="Disordered" evidence="1">
    <location>
        <begin position="923"/>
        <end position="1243"/>
    </location>
</feature>
<keyword evidence="3" id="KW-1185">Reference proteome</keyword>
<name>A0A5C3MJJ6_9AGAR</name>
<dbReference type="STRING" id="68775.A0A5C3MJJ6"/>
<feature type="region of interest" description="Disordered" evidence="1">
    <location>
        <begin position="620"/>
        <end position="661"/>
    </location>
</feature>
<feature type="compositionally biased region" description="Acidic residues" evidence="1">
    <location>
        <begin position="691"/>
        <end position="708"/>
    </location>
</feature>
<feature type="region of interest" description="Disordered" evidence="1">
    <location>
        <begin position="95"/>
        <end position="443"/>
    </location>
</feature>
<accession>A0A5C3MJJ6</accession>
<dbReference type="AlphaFoldDB" id="A0A5C3MJJ6"/>